<protein>
    <recommendedName>
        <fullName evidence="7">Protein kinase domain-containing protein</fullName>
    </recommendedName>
</protein>
<evidence type="ECO:0000256" key="1">
    <source>
        <dbReference type="ARBA" id="ARBA00022527"/>
    </source>
</evidence>
<evidence type="ECO:0000256" key="3">
    <source>
        <dbReference type="ARBA" id="ARBA00022741"/>
    </source>
</evidence>
<dbReference type="PANTHER" id="PTHR45646">
    <property type="entry name" value="SERINE/THREONINE-PROTEIN KINASE DOA-RELATED"/>
    <property type="match status" value="1"/>
</dbReference>
<keyword evidence="9" id="KW-1185">Reference proteome</keyword>
<reference evidence="9" key="1">
    <citation type="journal article" date="2017" name="Genome Biol.">
        <title>Comparative genomics reveals high biological diversity and specific adaptations in the industrially and medically important fungal genus Aspergillus.</title>
        <authorList>
            <person name="de Vries R.P."/>
            <person name="Riley R."/>
            <person name="Wiebenga A."/>
            <person name="Aguilar-Osorio G."/>
            <person name="Amillis S."/>
            <person name="Uchima C.A."/>
            <person name="Anderluh G."/>
            <person name="Asadollahi M."/>
            <person name="Askin M."/>
            <person name="Barry K."/>
            <person name="Battaglia E."/>
            <person name="Bayram O."/>
            <person name="Benocci T."/>
            <person name="Braus-Stromeyer S.A."/>
            <person name="Caldana C."/>
            <person name="Canovas D."/>
            <person name="Cerqueira G.C."/>
            <person name="Chen F."/>
            <person name="Chen W."/>
            <person name="Choi C."/>
            <person name="Clum A."/>
            <person name="Dos Santos R.A."/>
            <person name="Damasio A.R."/>
            <person name="Diallinas G."/>
            <person name="Emri T."/>
            <person name="Fekete E."/>
            <person name="Flipphi M."/>
            <person name="Freyberg S."/>
            <person name="Gallo A."/>
            <person name="Gournas C."/>
            <person name="Habgood R."/>
            <person name="Hainaut M."/>
            <person name="Harispe M.L."/>
            <person name="Henrissat B."/>
            <person name="Hilden K.S."/>
            <person name="Hope R."/>
            <person name="Hossain A."/>
            <person name="Karabika E."/>
            <person name="Karaffa L."/>
            <person name="Karanyi Z."/>
            <person name="Krasevec N."/>
            <person name="Kuo A."/>
            <person name="Kusch H."/>
            <person name="LaButti K."/>
            <person name="Lagendijk E.L."/>
            <person name="Lapidus A."/>
            <person name="Levasseur A."/>
            <person name="Lindquist E."/>
            <person name="Lipzen A."/>
            <person name="Logrieco A.F."/>
            <person name="MacCabe A."/>
            <person name="Maekelae M.R."/>
            <person name="Malavazi I."/>
            <person name="Melin P."/>
            <person name="Meyer V."/>
            <person name="Mielnichuk N."/>
            <person name="Miskei M."/>
            <person name="Molnar A.P."/>
            <person name="Mule G."/>
            <person name="Ngan C.Y."/>
            <person name="Orejas M."/>
            <person name="Orosz E."/>
            <person name="Ouedraogo J.P."/>
            <person name="Overkamp K.M."/>
            <person name="Park H.-S."/>
            <person name="Perrone G."/>
            <person name="Piumi F."/>
            <person name="Punt P.J."/>
            <person name="Ram A.F."/>
            <person name="Ramon A."/>
            <person name="Rauscher S."/>
            <person name="Record E."/>
            <person name="Riano-Pachon D.M."/>
            <person name="Robert V."/>
            <person name="Roehrig J."/>
            <person name="Ruller R."/>
            <person name="Salamov A."/>
            <person name="Salih N.S."/>
            <person name="Samson R.A."/>
            <person name="Sandor E."/>
            <person name="Sanguinetti M."/>
            <person name="Schuetze T."/>
            <person name="Sepcic K."/>
            <person name="Shelest E."/>
            <person name="Sherlock G."/>
            <person name="Sophianopoulou V."/>
            <person name="Squina F.M."/>
            <person name="Sun H."/>
            <person name="Susca A."/>
            <person name="Todd R.B."/>
            <person name="Tsang A."/>
            <person name="Unkles S.E."/>
            <person name="van de Wiele N."/>
            <person name="van Rossen-Uffink D."/>
            <person name="Oliveira J.V."/>
            <person name="Vesth T.C."/>
            <person name="Visser J."/>
            <person name="Yu J.-H."/>
            <person name="Zhou M."/>
            <person name="Andersen M.R."/>
            <person name="Archer D.B."/>
            <person name="Baker S.E."/>
            <person name="Benoit I."/>
            <person name="Brakhage A.A."/>
            <person name="Braus G.H."/>
            <person name="Fischer R."/>
            <person name="Frisvad J.C."/>
            <person name="Goldman G.H."/>
            <person name="Houbraken J."/>
            <person name="Oakley B."/>
            <person name="Pocsi I."/>
            <person name="Scazzocchio C."/>
            <person name="Seiboth B."/>
            <person name="vanKuyk P.A."/>
            <person name="Wortman J."/>
            <person name="Dyer P.S."/>
            <person name="Grigoriev I.V."/>
        </authorList>
    </citation>
    <scope>NUCLEOTIDE SEQUENCE [LARGE SCALE GENOMIC DNA]</scope>
    <source>
        <strain evidence="9">DTO 134E9</strain>
    </source>
</reference>
<evidence type="ECO:0000259" key="7">
    <source>
        <dbReference type="PROSITE" id="PS50011"/>
    </source>
</evidence>
<dbReference type="SMART" id="SM00220">
    <property type="entry name" value="S_TKc"/>
    <property type="match status" value="1"/>
</dbReference>
<keyword evidence="3 6" id="KW-0547">Nucleotide-binding</keyword>
<accession>A0A1L9RR94</accession>
<dbReference type="AlphaFoldDB" id="A0A1L9RR94"/>
<dbReference type="RefSeq" id="XP_040691162.1">
    <property type="nucleotide sequence ID" value="XM_040835050.1"/>
</dbReference>
<feature type="domain" description="Protein kinase" evidence="7">
    <location>
        <begin position="61"/>
        <end position="430"/>
    </location>
</feature>
<sequence>MHRIRPRHISRTLHSLSRKPLTLPPPTLLPQHELIDEEISPGYNPKTFYPANPGDVLADRYQILVKVGWGMSSTVWFARDMRGHEDEPENVIALKITNTTSHAADEREIEDHIATTDASHRGRSLFRTYSDCFEIAGPEGKHVCLAYEPMREPMWLFKKRFRNGVIPLPLVKTYVYFLLVALDYLHAGCGVVHTGLFLFEDADVLGDFMNHHLDHPMQYKIDSTGRPIYLSQNDFGPLQKVTRNIPKLVDFGLSNRLDSHDDWGIHPIQPDHYRAPEVILGCGWRMSADIWNLGVLVWEIIVGRGLFCHVHDGKGCYDARAHLGEMIALFGLPPIEMVTRYHSARGYKWRSPIKRQDGKVCEDAEQYFGGPFFYRDGNFLHSDLIPDRKLDTLPLEEEERENFLSFIKMTLAWVPEDRKTARELMEHPFVRR</sequence>
<dbReference type="PANTHER" id="PTHR45646:SF11">
    <property type="entry name" value="SERINE_THREONINE-PROTEIN KINASE DOA"/>
    <property type="match status" value="1"/>
</dbReference>
<gene>
    <name evidence="8" type="ORF">ASPWEDRAFT_39180</name>
</gene>
<dbReference type="OrthoDB" id="5979581at2759"/>
<dbReference type="Proteomes" id="UP000184383">
    <property type="component" value="Unassembled WGS sequence"/>
</dbReference>
<evidence type="ECO:0000313" key="8">
    <source>
        <dbReference type="EMBL" id="OJJ37486.1"/>
    </source>
</evidence>
<dbReference type="PROSITE" id="PS00107">
    <property type="entry name" value="PROTEIN_KINASE_ATP"/>
    <property type="match status" value="1"/>
</dbReference>
<name>A0A1L9RR94_ASPWE</name>
<dbReference type="InterPro" id="IPR017441">
    <property type="entry name" value="Protein_kinase_ATP_BS"/>
</dbReference>
<dbReference type="Gene3D" id="3.30.200.20">
    <property type="entry name" value="Phosphorylase Kinase, domain 1"/>
    <property type="match status" value="1"/>
</dbReference>
<evidence type="ECO:0000256" key="6">
    <source>
        <dbReference type="PROSITE-ProRule" id="PRU10141"/>
    </source>
</evidence>
<evidence type="ECO:0000256" key="4">
    <source>
        <dbReference type="ARBA" id="ARBA00022777"/>
    </source>
</evidence>
<dbReference type="EMBL" id="KV878211">
    <property type="protein sequence ID" value="OJJ37486.1"/>
    <property type="molecule type" value="Genomic_DNA"/>
</dbReference>
<evidence type="ECO:0000313" key="9">
    <source>
        <dbReference type="Proteomes" id="UP000184383"/>
    </source>
</evidence>
<dbReference type="GO" id="GO:0043484">
    <property type="term" value="P:regulation of RNA splicing"/>
    <property type="evidence" value="ECO:0007669"/>
    <property type="project" value="TreeGrafter"/>
</dbReference>
<keyword evidence="4" id="KW-0418">Kinase</keyword>
<dbReference type="InterPro" id="IPR000719">
    <property type="entry name" value="Prot_kinase_dom"/>
</dbReference>
<dbReference type="Pfam" id="PF00069">
    <property type="entry name" value="Pkinase"/>
    <property type="match status" value="1"/>
</dbReference>
<dbReference type="Gene3D" id="1.10.510.10">
    <property type="entry name" value="Transferase(Phosphotransferase) domain 1"/>
    <property type="match status" value="1"/>
</dbReference>
<dbReference type="InterPro" id="IPR011009">
    <property type="entry name" value="Kinase-like_dom_sf"/>
</dbReference>
<dbReference type="PROSITE" id="PS50011">
    <property type="entry name" value="PROTEIN_KINASE_DOM"/>
    <property type="match status" value="1"/>
</dbReference>
<dbReference type="SUPFAM" id="SSF56112">
    <property type="entry name" value="Protein kinase-like (PK-like)"/>
    <property type="match status" value="1"/>
</dbReference>
<keyword evidence="2" id="KW-0808">Transferase</keyword>
<dbReference type="InterPro" id="IPR051175">
    <property type="entry name" value="CLK_kinases"/>
</dbReference>
<evidence type="ECO:0000256" key="2">
    <source>
        <dbReference type="ARBA" id="ARBA00022679"/>
    </source>
</evidence>
<dbReference type="GeneID" id="63750898"/>
<keyword evidence="1" id="KW-0723">Serine/threonine-protein kinase</keyword>
<dbReference type="STRING" id="1073089.A0A1L9RR94"/>
<feature type="binding site" evidence="6">
    <location>
        <position position="95"/>
    </location>
    <ligand>
        <name>ATP</name>
        <dbReference type="ChEBI" id="CHEBI:30616"/>
    </ligand>
</feature>
<dbReference type="GO" id="GO:0004674">
    <property type="term" value="F:protein serine/threonine kinase activity"/>
    <property type="evidence" value="ECO:0007669"/>
    <property type="project" value="UniProtKB-KW"/>
</dbReference>
<evidence type="ECO:0000256" key="5">
    <source>
        <dbReference type="ARBA" id="ARBA00022840"/>
    </source>
</evidence>
<keyword evidence="5 6" id="KW-0067">ATP-binding</keyword>
<organism evidence="8 9">
    <name type="scientific">Aspergillus wentii DTO 134E9</name>
    <dbReference type="NCBI Taxonomy" id="1073089"/>
    <lineage>
        <taxon>Eukaryota</taxon>
        <taxon>Fungi</taxon>
        <taxon>Dikarya</taxon>
        <taxon>Ascomycota</taxon>
        <taxon>Pezizomycotina</taxon>
        <taxon>Eurotiomycetes</taxon>
        <taxon>Eurotiomycetidae</taxon>
        <taxon>Eurotiales</taxon>
        <taxon>Aspergillaceae</taxon>
        <taxon>Aspergillus</taxon>
        <taxon>Aspergillus subgen. Cremei</taxon>
    </lineage>
</organism>
<dbReference type="GO" id="GO:0005524">
    <property type="term" value="F:ATP binding"/>
    <property type="evidence" value="ECO:0007669"/>
    <property type="project" value="UniProtKB-UniRule"/>
</dbReference>
<proteinExistence type="predicted"/>
<dbReference type="GO" id="GO:0005634">
    <property type="term" value="C:nucleus"/>
    <property type="evidence" value="ECO:0007669"/>
    <property type="project" value="TreeGrafter"/>
</dbReference>
<dbReference type="VEuPathDB" id="FungiDB:ASPWEDRAFT_39180"/>